<dbReference type="RefSeq" id="WP_055731530.1">
    <property type="nucleotide sequence ID" value="NZ_BMDY01000002.1"/>
</dbReference>
<keyword evidence="5" id="KW-0378">Hydrolase</keyword>
<dbReference type="PANTHER" id="PTHR47268">
    <property type="entry name" value="ACYLPHOSPHATASE"/>
    <property type="match status" value="1"/>
</dbReference>
<proteinExistence type="inferred from homology"/>
<dbReference type="EMBL" id="BMDY01000002">
    <property type="protein sequence ID" value="GGA95285.1"/>
    <property type="molecule type" value="Genomic_DNA"/>
</dbReference>
<dbReference type="InterPro" id="IPR020456">
    <property type="entry name" value="Acylphosphatase"/>
</dbReference>
<evidence type="ECO:0000256" key="3">
    <source>
        <dbReference type="ARBA" id="ARBA00015991"/>
    </source>
</evidence>
<accession>A0ABQ1HY46</accession>
<feature type="active site" evidence="5">
    <location>
        <position position="36"/>
    </location>
</feature>
<feature type="active site" evidence="5">
    <location>
        <position position="18"/>
    </location>
</feature>
<dbReference type="InterPro" id="IPR017968">
    <property type="entry name" value="Acylphosphatase_CS"/>
</dbReference>
<dbReference type="PANTHER" id="PTHR47268:SF4">
    <property type="entry name" value="ACYLPHOSPHATASE"/>
    <property type="match status" value="1"/>
</dbReference>
<organism evidence="8 9">
    <name type="scientific">Agarivorans gilvus</name>
    <dbReference type="NCBI Taxonomy" id="680279"/>
    <lineage>
        <taxon>Bacteria</taxon>
        <taxon>Pseudomonadati</taxon>
        <taxon>Pseudomonadota</taxon>
        <taxon>Gammaproteobacteria</taxon>
        <taxon>Alteromonadales</taxon>
        <taxon>Alteromonadaceae</taxon>
        <taxon>Agarivorans</taxon>
    </lineage>
</organism>
<name>A0ABQ1HY46_9ALTE</name>
<evidence type="ECO:0000313" key="8">
    <source>
        <dbReference type="EMBL" id="GGA95285.1"/>
    </source>
</evidence>
<reference evidence="9" key="1">
    <citation type="journal article" date="2019" name="Int. J. Syst. Evol. Microbiol.">
        <title>The Global Catalogue of Microorganisms (GCM) 10K type strain sequencing project: providing services to taxonomists for standard genome sequencing and annotation.</title>
        <authorList>
            <consortium name="The Broad Institute Genomics Platform"/>
            <consortium name="The Broad Institute Genome Sequencing Center for Infectious Disease"/>
            <person name="Wu L."/>
            <person name="Ma J."/>
        </authorList>
    </citation>
    <scope>NUCLEOTIDE SEQUENCE [LARGE SCALE GENOMIC DNA]</scope>
    <source>
        <strain evidence="9">CGMCC 1.10131</strain>
    </source>
</reference>
<evidence type="ECO:0000256" key="2">
    <source>
        <dbReference type="ARBA" id="ARBA00012150"/>
    </source>
</evidence>
<dbReference type="Proteomes" id="UP000651977">
    <property type="component" value="Unassembled WGS sequence"/>
</dbReference>
<comment type="catalytic activity">
    <reaction evidence="4 5">
        <text>an acyl phosphate + H2O = a carboxylate + phosphate + H(+)</text>
        <dbReference type="Rhea" id="RHEA:14965"/>
        <dbReference type="ChEBI" id="CHEBI:15377"/>
        <dbReference type="ChEBI" id="CHEBI:15378"/>
        <dbReference type="ChEBI" id="CHEBI:29067"/>
        <dbReference type="ChEBI" id="CHEBI:43474"/>
        <dbReference type="ChEBI" id="CHEBI:59918"/>
        <dbReference type="EC" id="3.6.1.7"/>
    </reaction>
</comment>
<protein>
    <recommendedName>
        <fullName evidence="3 5">acylphosphatase</fullName>
        <ecNumber evidence="2 5">3.6.1.7</ecNumber>
    </recommendedName>
</protein>
<evidence type="ECO:0000259" key="7">
    <source>
        <dbReference type="PROSITE" id="PS51160"/>
    </source>
</evidence>
<dbReference type="SUPFAM" id="SSF54975">
    <property type="entry name" value="Acylphosphatase/BLUF domain-like"/>
    <property type="match status" value="1"/>
</dbReference>
<dbReference type="PROSITE" id="PS00151">
    <property type="entry name" value="ACYLPHOSPHATASE_2"/>
    <property type="match status" value="1"/>
</dbReference>
<dbReference type="InterPro" id="IPR001792">
    <property type="entry name" value="Acylphosphatase-like_dom"/>
</dbReference>
<dbReference type="Pfam" id="PF00708">
    <property type="entry name" value="Acylphosphatase"/>
    <property type="match status" value="1"/>
</dbReference>
<dbReference type="Gene3D" id="3.30.70.100">
    <property type="match status" value="1"/>
</dbReference>
<feature type="domain" description="Acylphosphatase-like" evidence="7">
    <location>
        <begin position="3"/>
        <end position="91"/>
    </location>
</feature>
<evidence type="ECO:0000256" key="1">
    <source>
        <dbReference type="ARBA" id="ARBA00005614"/>
    </source>
</evidence>
<keyword evidence="9" id="KW-1185">Reference proteome</keyword>
<dbReference type="EC" id="3.6.1.7" evidence="2 5"/>
<evidence type="ECO:0000256" key="6">
    <source>
        <dbReference type="RuleBase" id="RU004168"/>
    </source>
</evidence>
<comment type="similarity">
    <text evidence="1 6">Belongs to the acylphosphatase family.</text>
</comment>
<evidence type="ECO:0000256" key="5">
    <source>
        <dbReference type="PROSITE-ProRule" id="PRU00520"/>
    </source>
</evidence>
<evidence type="ECO:0000256" key="4">
    <source>
        <dbReference type="ARBA" id="ARBA00047645"/>
    </source>
</evidence>
<evidence type="ECO:0000313" key="9">
    <source>
        <dbReference type="Proteomes" id="UP000651977"/>
    </source>
</evidence>
<sequence length="91" mass="10304">MYRLKALAKGRVQGVGYRYHVQVEATKLKLLGYAKNLDSGEVEVYAEGAEQDLLKLLNFLYSASPYCSVESVETLEFVAIEQPRCTRFSSY</sequence>
<dbReference type="PROSITE" id="PS51160">
    <property type="entry name" value="ACYLPHOSPHATASE_3"/>
    <property type="match status" value="1"/>
</dbReference>
<dbReference type="InterPro" id="IPR036046">
    <property type="entry name" value="Acylphosphatase-like_dom_sf"/>
</dbReference>
<comment type="caution">
    <text evidence="8">The sequence shown here is derived from an EMBL/GenBank/DDBJ whole genome shotgun (WGS) entry which is preliminary data.</text>
</comment>
<gene>
    <name evidence="8" type="primary">acyP</name>
    <name evidence="8" type="ORF">GCM10007414_05080</name>
</gene>